<keyword evidence="5 7" id="KW-0067">ATP-binding</keyword>
<proteinExistence type="inferred from homology"/>
<dbReference type="GO" id="GO:0055085">
    <property type="term" value="P:transmembrane transport"/>
    <property type="evidence" value="ECO:0007669"/>
    <property type="project" value="UniProtKB-ARBA"/>
</dbReference>
<dbReference type="AlphaFoldDB" id="A0A6M8HX95"/>
<comment type="subcellular location">
    <subcellularLocation>
        <location evidence="1">Cell inner membrane</location>
        <topology evidence="1">Peripheral membrane protein</topology>
    </subcellularLocation>
</comment>
<dbReference type="InterPro" id="IPR003439">
    <property type="entry name" value="ABC_transporter-like_ATP-bd"/>
</dbReference>
<sequence>MKRPPVLDVIDLSVAFAQARRLPWQRPTAVPVVRNVSFTIRRNEIIGLVGESGSGKTTLSRALLRLLPATSGTVRFDGIDLLTLPAADLRRLRGRMQVIFQDPYTSLNPRMTAADNIAEGISLQRLCDRRDIRARVAAVLDQVGLAPDAGSRFPHEFSGGQRQRIGIARALAVEPELLIADEPVSALDMSIQAQILNLLMEQQERRSLAMLFIGHDLSVIRHICDRVLVMYRGRIVETAPVAALFHHPAHPYTQALLDAAPVSHPSMRHRKRASLAEPVNFRSRPIGCPFAARCLHRIDACDDALPPLRTIGHDHQVACIRSEIFR</sequence>
<dbReference type="RefSeq" id="WP_171837679.1">
    <property type="nucleotide sequence ID" value="NZ_CP053709.1"/>
</dbReference>
<dbReference type="Pfam" id="PF08352">
    <property type="entry name" value="oligo_HPY"/>
    <property type="match status" value="1"/>
</dbReference>
<evidence type="ECO:0000256" key="1">
    <source>
        <dbReference type="ARBA" id="ARBA00004417"/>
    </source>
</evidence>
<dbReference type="KEGG" id="lck:HN018_22685"/>
<gene>
    <name evidence="7" type="ORF">HN018_22685</name>
</gene>
<evidence type="ECO:0000259" key="6">
    <source>
        <dbReference type="PROSITE" id="PS50893"/>
    </source>
</evidence>
<evidence type="ECO:0000256" key="5">
    <source>
        <dbReference type="ARBA" id="ARBA00022840"/>
    </source>
</evidence>
<dbReference type="PANTHER" id="PTHR43776">
    <property type="entry name" value="TRANSPORT ATP-BINDING PROTEIN"/>
    <property type="match status" value="1"/>
</dbReference>
<reference evidence="7 8" key="1">
    <citation type="journal article" date="2014" name="World J. Microbiol. Biotechnol.">
        <title>Biodiversity and physiological characteristics of Antarctic and Arctic lichens-associated bacteria.</title>
        <authorList>
            <person name="Lee Y.M."/>
            <person name="Kim E.H."/>
            <person name="Lee H.K."/>
            <person name="Hong S.G."/>
        </authorList>
    </citation>
    <scope>NUCLEOTIDE SEQUENCE [LARGE SCALE GENOMIC DNA]</scope>
    <source>
        <strain evidence="7 8">PAMC 26569</strain>
        <plasmid evidence="7">unnamed1</plasmid>
    </source>
</reference>
<dbReference type="PROSITE" id="PS00211">
    <property type="entry name" value="ABC_TRANSPORTER_1"/>
    <property type="match status" value="1"/>
</dbReference>
<keyword evidence="3" id="KW-0813">Transport</keyword>
<dbReference type="Gene3D" id="3.40.50.300">
    <property type="entry name" value="P-loop containing nucleotide triphosphate hydrolases"/>
    <property type="match status" value="1"/>
</dbReference>
<accession>A0A6M8HX95</accession>
<keyword evidence="8" id="KW-1185">Reference proteome</keyword>
<dbReference type="GO" id="GO:0016887">
    <property type="term" value="F:ATP hydrolysis activity"/>
    <property type="evidence" value="ECO:0007669"/>
    <property type="project" value="InterPro"/>
</dbReference>
<dbReference type="Proteomes" id="UP000500767">
    <property type="component" value="Plasmid unnamed1"/>
</dbReference>
<name>A0A6M8HX95_9PROT</name>
<evidence type="ECO:0000313" key="8">
    <source>
        <dbReference type="Proteomes" id="UP000500767"/>
    </source>
</evidence>
<evidence type="ECO:0000256" key="2">
    <source>
        <dbReference type="ARBA" id="ARBA00005417"/>
    </source>
</evidence>
<dbReference type="GO" id="GO:0005524">
    <property type="term" value="F:ATP binding"/>
    <property type="evidence" value="ECO:0007669"/>
    <property type="project" value="UniProtKB-KW"/>
</dbReference>
<dbReference type="PANTHER" id="PTHR43776:SF7">
    <property type="entry name" value="D,D-DIPEPTIDE TRANSPORT ATP-BINDING PROTEIN DDPF-RELATED"/>
    <property type="match status" value="1"/>
</dbReference>
<comment type="similarity">
    <text evidence="2">Belongs to the ABC transporter superfamily.</text>
</comment>
<dbReference type="InterPro" id="IPR003593">
    <property type="entry name" value="AAA+_ATPase"/>
</dbReference>
<dbReference type="Pfam" id="PF00005">
    <property type="entry name" value="ABC_tran"/>
    <property type="match status" value="1"/>
</dbReference>
<keyword evidence="7" id="KW-0614">Plasmid</keyword>
<dbReference type="InterPro" id="IPR050319">
    <property type="entry name" value="ABC_transp_ATP-bind"/>
</dbReference>
<dbReference type="SMART" id="SM00382">
    <property type="entry name" value="AAA"/>
    <property type="match status" value="1"/>
</dbReference>
<geneLocation type="plasmid" evidence="7 8">
    <name>unnamed1</name>
</geneLocation>
<feature type="domain" description="ABC transporter" evidence="6">
    <location>
        <begin position="7"/>
        <end position="257"/>
    </location>
</feature>
<dbReference type="NCBIfam" id="TIGR01727">
    <property type="entry name" value="oligo_HPY"/>
    <property type="match status" value="1"/>
</dbReference>
<dbReference type="InterPro" id="IPR017871">
    <property type="entry name" value="ABC_transporter-like_CS"/>
</dbReference>
<evidence type="ECO:0000313" key="7">
    <source>
        <dbReference type="EMBL" id="QKE93012.1"/>
    </source>
</evidence>
<dbReference type="EMBL" id="CP053709">
    <property type="protein sequence ID" value="QKE93012.1"/>
    <property type="molecule type" value="Genomic_DNA"/>
</dbReference>
<dbReference type="CDD" id="cd03257">
    <property type="entry name" value="ABC_NikE_OppD_transporters"/>
    <property type="match status" value="1"/>
</dbReference>
<dbReference type="SUPFAM" id="SSF52540">
    <property type="entry name" value="P-loop containing nucleoside triphosphate hydrolases"/>
    <property type="match status" value="1"/>
</dbReference>
<organism evidence="7 8">
    <name type="scientific">Lichenicola cladoniae</name>
    <dbReference type="NCBI Taxonomy" id="1484109"/>
    <lineage>
        <taxon>Bacteria</taxon>
        <taxon>Pseudomonadati</taxon>
        <taxon>Pseudomonadota</taxon>
        <taxon>Alphaproteobacteria</taxon>
        <taxon>Acetobacterales</taxon>
        <taxon>Acetobacteraceae</taxon>
        <taxon>Lichenicola</taxon>
    </lineage>
</organism>
<protein>
    <submittedName>
        <fullName evidence="7">ABC transporter ATP-binding protein</fullName>
    </submittedName>
</protein>
<dbReference type="PROSITE" id="PS50893">
    <property type="entry name" value="ABC_TRANSPORTER_2"/>
    <property type="match status" value="1"/>
</dbReference>
<dbReference type="FunFam" id="3.40.50.300:FF:000016">
    <property type="entry name" value="Oligopeptide ABC transporter ATP-binding component"/>
    <property type="match status" value="1"/>
</dbReference>
<dbReference type="InterPro" id="IPR027417">
    <property type="entry name" value="P-loop_NTPase"/>
</dbReference>
<evidence type="ECO:0000256" key="3">
    <source>
        <dbReference type="ARBA" id="ARBA00022448"/>
    </source>
</evidence>
<evidence type="ECO:0000256" key="4">
    <source>
        <dbReference type="ARBA" id="ARBA00022741"/>
    </source>
</evidence>
<dbReference type="InterPro" id="IPR013563">
    <property type="entry name" value="Oligopep_ABC_C"/>
</dbReference>
<dbReference type="GO" id="GO:0015833">
    <property type="term" value="P:peptide transport"/>
    <property type="evidence" value="ECO:0007669"/>
    <property type="project" value="InterPro"/>
</dbReference>
<dbReference type="GO" id="GO:0005886">
    <property type="term" value="C:plasma membrane"/>
    <property type="evidence" value="ECO:0007669"/>
    <property type="project" value="UniProtKB-SubCell"/>
</dbReference>
<keyword evidence="4" id="KW-0547">Nucleotide-binding</keyword>